<dbReference type="Pfam" id="PF01156">
    <property type="entry name" value="IU_nuc_hydro"/>
    <property type="match status" value="1"/>
</dbReference>
<evidence type="ECO:0000313" key="4">
    <source>
        <dbReference type="EMBL" id="HJC48737.1"/>
    </source>
</evidence>
<comment type="caution">
    <text evidence="4">The sequence shown here is derived from an EMBL/GenBank/DDBJ whole genome shotgun (WGS) entry which is preliminary data.</text>
</comment>
<name>A0A9D2PDM2_9FIRM</name>
<dbReference type="GO" id="GO:0006152">
    <property type="term" value="P:purine nucleoside catabolic process"/>
    <property type="evidence" value="ECO:0007669"/>
    <property type="project" value="TreeGrafter"/>
</dbReference>
<dbReference type="InterPro" id="IPR023186">
    <property type="entry name" value="IUNH"/>
</dbReference>
<organism evidence="4 5">
    <name type="scientific">Candidatus Lachnoclostridium pullistercoris</name>
    <dbReference type="NCBI Taxonomy" id="2838632"/>
    <lineage>
        <taxon>Bacteria</taxon>
        <taxon>Bacillati</taxon>
        <taxon>Bacillota</taxon>
        <taxon>Clostridia</taxon>
        <taxon>Lachnospirales</taxon>
        <taxon>Lachnospiraceae</taxon>
    </lineage>
</organism>
<gene>
    <name evidence="4" type="ORF">IAA04_11885</name>
</gene>
<dbReference type="AlphaFoldDB" id="A0A9D2PDM2"/>
<feature type="domain" description="Inosine/uridine-preferring nucleoside hydrolase" evidence="3">
    <location>
        <begin position="18"/>
        <end position="306"/>
    </location>
</feature>
<dbReference type="EMBL" id="DWWL01000077">
    <property type="protein sequence ID" value="HJC48737.1"/>
    <property type="molecule type" value="Genomic_DNA"/>
</dbReference>
<dbReference type="InterPro" id="IPR036452">
    <property type="entry name" value="Ribo_hydro-like"/>
</dbReference>
<dbReference type="Gene3D" id="3.90.245.10">
    <property type="entry name" value="Ribonucleoside hydrolase-like"/>
    <property type="match status" value="1"/>
</dbReference>
<protein>
    <submittedName>
        <fullName evidence="4">Nucleoside hydrolase</fullName>
    </submittedName>
</protein>
<dbReference type="SUPFAM" id="SSF53590">
    <property type="entry name" value="Nucleoside hydrolase"/>
    <property type="match status" value="1"/>
</dbReference>
<keyword evidence="1 4" id="KW-0378">Hydrolase</keyword>
<dbReference type="PANTHER" id="PTHR12304:SF4">
    <property type="entry name" value="URIDINE NUCLEOSIDASE"/>
    <property type="match status" value="1"/>
</dbReference>
<accession>A0A9D2PDM2</accession>
<dbReference type="Proteomes" id="UP000823883">
    <property type="component" value="Unassembled WGS sequence"/>
</dbReference>
<dbReference type="GO" id="GO:0008477">
    <property type="term" value="F:purine nucleosidase activity"/>
    <property type="evidence" value="ECO:0007669"/>
    <property type="project" value="TreeGrafter"/>
</dbReference>
<evidence type="ECO:0000256" key="1">
    <source>
        <dbReference type="ARBA" id="ARBA00022801"/>
    </source>
</evidence>
<dbReference type="GO" id="GO:0005829">
    <property type="term" value="C:cytosol"/>
    <property type="evidence" value="ECO:0007669"/>
    <property type="project" value="TreeGrafter"/>
</dbReference>
<dbReference type="PANTHER" id="PTHR12304">
    <property type="entry name" value="INOSINE-URIDINE PREFERRING NUCLEOSIDE HYDROLASE"/>
    <property type="match status" value="1"/>
</dbReference>
<evidence type="ECO:0000259" key="3">
    <source>
        <dbReference type="Pfam" id="PF01156"/>
    </source>
</evidence>
<evidence type="ECO:0000313" key="5">
    <source>
        <dbReference type="Proteomes" id="UP000823883"/>
    </source>
</evidence>
<evidence type="ECO:0000256" key="2">
    <source>
        <dbReference type="ARBA" id="ARBA00023295"/>
    </source>
</evidence>
<proteinExistence type="predicted"/>
<dbReference type="InterPro" id="IPR001910">
    <property type="entry name" value="Inosine/uridine_hydrolase_dom"/>
</dbReference>
<reference evidence="4" key="2">
    <citation type="submission" date="2021-04" db="EMBL/GenBank/DDBJ databases">
        <authorList>
            <person name="Gilroy R."/>
        </authorList>
    </citation>
    <scope>NUCLEOTIDE SEQUENCE</scope>
    <source>
        <strain evidence="4">CHK183-5548</strain>
    </source>
</reference>
<keyword evidence="2" id="KW-0326">Glycosidase</keyword>
<sequence length="315" mass="35825">MKKISLLLDMSVTEESAGILFALDHVKEQVEVLGISLCFGRVSLESSRRSMGGLLELLGWNTEVALGAERPWRRDYMLPVSDEDVGQAINGLQIDTDRTWPVSGEDGADFIYRKLREQGGGKILCAGCLTNLAILLERYPDAGKLIEEIIWCGGTWRHAQLQMVKDYGTFLDPEAAQYVLEQKIPLTMCPVDAGEICYVTKEEVDIHMYEKDPVLHQFNRLMKKRWCDINAELPLGQRRRHLPLQDMAAVAAAVAPELCSREMRYGEVDLEGRLTFGMLVIDINNRLNHRPEEMNIGQLVQIDREKAIRKFYMNK</sequence>
<reference evidence="4" key="1">
    <citation type="journal article" date="2021" name="PeerJ">
        <title>Extensive microbial diversity within the chicken gut microbiome revealed by metagenomics and culture.</title>
        <authorList>
            <person name="Gilroy R."/>
            <person name="Ravi A."/>
            <person name="Getino M."/>
            <person name="Pursley I."/>
            <person name="Horton D.L."/>
            <person name="Alikhan N.F."/>
            <person name="Baker D."/>
            <person name="Gharbi K."/>
            <person name="Hall N."/>
            <person name="Watson M."/>
            <person name="Adriaenssens E.M."/>
            <person name="Foster-Nyarko E."/>
            <person name="Jarju S."/>
            <person name="Secka A."/>
            <person name="Antonio M."/>
            <person name="Oren A."/>
            <person name="Chaudhuri R.R."/>
            <person name="La Ragione R."/>
            <person name="Hildebrand F."/>
            <person name="Pallen M.J."/>
        </authorList>
    </citation>
    <scope>NUCLEOTIDE SEQUENCE</scope>
    <source>
        <strain evidence="4">CHK183-5548</strain>
    </source>
</reference>